<sequence length="172" mass="18886">MGPGAVVPAVIIVPPPPRPPQLQRQQPVQKRQKCHSVATFATSTQDVRLPAAAGVPGAACGAALSTAHERSLVELPAGYFRCSAPVRRWREYKCRSNRTQCRVVNEDDNERRLMWLGLLGVRLKPRGPVGACVARAPKWAFPCLKVVRDAQGHEILQETMGQGVARAREDQH</sequence>
<dbReference type="EMBL" id="CAMXCT030006068">
    <property type="protein sequence ID" value="CAL4801165.1"/>
    <property type="molecule type" value="Genomic_DNA"/>
</dbReference>
<feature type="non-terminal residue" evidence="1">
    <location>
        <position position="1"/>
    </location>
</feature>
<proteinExistence type="predicted"/>
<keyword evidence="3" id="KW-1185">Reference proteome</keyword>
<dbReference type="AlphaFoldDB" id="A0A9P1DPK7"/>
<gene>
    <name evidence="1" type="ORF">C1SCF055_LOCUS38794</name>
</gene>
<dbReference type="EMBL" id="CAMXCT010006068">
    <property type="protein sequence ID" value="CAI4013853.1"/>
    <property type="molecule type" value="Genomic_DNA"/>
</dbReference>
<protein>
    <submittedName>
        <fullName evidence="1">Uncharacterized protein</fullName>
    </submittedName>
</protein>
<evidence type="ECO:0000313" key="3">
    <source>
        <dbReference type="Proteomes" id="UP001152797"/>
    </source>
</evidence>
<evidence type="ECO:0000313" key="1">
    <source>
        <dbReference type="EMBL" id="CAI4013853.1"/>
    </source>
</evidence>
<reference evidence="1" key="1">
    <citation type="submission" date="2022-10" db="EMBL/GenBank/DDBJ databases">
        <authorList>
            <person name="Chen Y."/>
            <person name="Dougan E. K."/>
            <person name="Chan C."/>
            <person name="Rhodes N."/>
            <person name="Thang M."/>
        </authorList>
    </citation>
    <scope>NUCLEOTIDE SEQUENCE</scope>
</reference>
<dbReference type="Proteomes" id="UP001152797">
    <property type="component" value="Unassembled WGS sequence"/>
</dbReference>
<evidence type="ECO:0000313" key="2">
    <source>
        <dbReference type="EMBL" id="CAL1167228.1"/>
    </source>
</evidence>
<dbReference type="EMBL" id="CAMXCT020006068">
    <property type="protein sequence ID" value="CAL1167228.1"/>
    <property type="molecule type" value="Genomic_DNA"/>
</dbReference>
<reference evidence="2" key="2">
    <citation type="submission" date="2024-04" db="EMBL/GenBank/DDBJ databases">
        <authorList>
            <person name="Chen Y."/>
            <person name="Shah S."/>
            <person name="Dougan E. K."/>
            <person name="Thang M."/>
            <person name="Chan C."/>
        </authorList>
    </citation>
    <scope>NUCLEOTIDE SEQUENCE [LARGE SCALE GENOMIC DNA]</scope>
</reference>
<organism evidence="1">
    <name type="scientific">Cladocopium goreaui</name>
    <dbReference type="NCBI Taxonomy" id="2562237"/>
    <lineage>
        <taxon>Eukaryota</taxon>
        <taxon>Sar</taxon>
        <taxon>Alveolata</taxon>
        <taxon>Dinophyceae</taxon>
        <taxon>Suessiales</taxon>
        <taxon>Symbiodiniaceae</taxon>
        <taxon>Cladocopium</taxon>
    </lineage>
</organism>
<accession>A0A9P1DPK7</accession>
<comment type="caution">
    <text evidence="1">The sequence shown here is derived from an EMBL/GenBank/DDBJ whole genome shotgun (WGS) entry which is preliminary data.</text>
</comment>
<name>A0A9P1DPK7_9DINO</name>